<accession>A0A4V2X4F8</accession>
<gene>
    <name evidence="3" type="ORF">C5468_22930</name>
</gene>
<proteinExistence type="predicted"/>
<evidence type="ECO:0000313" key="4">
    <source>
        <dbReference type="Proteomes" id="UP000295550"/>
    </source>
</evidence>
<dbReference type="AlphaFoldDB" id="A0A4V2X4F8"/>
<dbReference type="InterPro" id="IPR036162">
    <property type="entry name" value="Resolvase-like_N_sf"/>
</dbReference>
<protein>
    <submittedName>
        <fullName evidence="3">Resolvase</fullName>
    </submittedName>
</protein>
<dbReference type="SUPFAM" id="SSF53041">
    <property type="entry name" value="Resolvase-like"/>
    <property type="match status" value="1"/>
</dbReference>
<feature type="domain" description="Resolvase/invertase-type recombinase catalytic" evidence="2">
    <location>
        <begin position="1"/>
        <end position="54"/>
    </location>
</feature>
<dbReference type="InterPro" id="IPR006119">
    <property type="entry name" value="Resolv_N"/>
</dbReference>
<organism evidence="3 4">
    <name type="scientific">Photorhabdus luminescens subsp. mexicana</name>
    <dbReference type="NCBI Taxonomy" id="2100167"/>
    <lineage>
        <taxon>Bacteria</taxon>
        <taxon>Pseudomonadati</taxon>
        <taxon>Pseudomonadota</taxon>
        <taxon>Gammaproteobacteria</taxon>
        <taxon>Enterobacterales</taxon>
        <taxon>Morganellaceae</taxon>
        <taxon>Photorhabdus</taxon>
    </lineage>
</organism>
<dbReference type="GO" id="GO:0003677">
    <property type="term" value="F:DNA binding"/>
    <property type="evidence" value="ECO:0007669"/>
    <property type="project" value="InterPro"/>
</dbReference>
<dbReference type="GO" id="GO:0000150">
    <property type="term" value="F:DNA strand exchange activity"/>
    <property type="evidence" value="ECO:0007669"/>
    <property type="project" value="InterPro"/>
</dbReference>
<feature type="region of interest" description="Disordered" evidence="1">
    <location>
        <begin position="35"/>
        <end position="54"/>
    </location>
</feature>
<reference evidence="3 4" key="1">
    <citation type="journal article" date="2019" name="Int. J. Syst. Evol. Microbiol.">
        <title>Photorhabdus khanii subsp. guanajuatensis subsp. nov., isolated from Heterorhabditis atacamensis, and Photorhabdus luminescens subsp. mexicana subsp. nov., isolated from Heterorhabditis mexicana entomopathogenic nematodes.</title>
        <authorList>
            <person name="Machado R.A.R."/>
            <person name="Bruno P."/>
            <person name="Arce C.C.M."/>
            <person name="Liechti N."/>
            <person name="Kohler A."/>
            <person name="Bernal J."/>
            <person name="Bruggmann R."/>
            <person name="Turlings T.C.J."/>
        </authorList>
    </citation>
    <scope>NUCLEOTIDE SEQUENCE [LARGE SCALE GENOMIC DNA]</scope>
    <source>
        <strain evidence="3 4">MEX47-22</strain>
    </source>
</reference>
<dbReference type="PROSITE" id="PS51736">
    <property type="entry name" value="RECOMBINASES_3"/>
    <property type="match status" value="1"/>
</dbReference>
<name>A0A4V2X4F8_PHOLU</name>
<comment type="caution">
    <text evidence="3">The sequence shown here is derived from an EMBL/GenBank/DDBJ whole genome shotgun (WGS) entry which is preliminary data.</text>
</comment>
<evidence type="ECO:0000313" key="3">
    <source>
        <dbReference type="EMBL" id="TDB44155.1"/>
    </source>
</evidence>
<dbReference type="EMBL" id="PUJX01000041">
    <property type="protein sequence ID" value="TDB44155.1"/>
    <property type="molecule type" value="Genomic_DNA"/>
</dbReference>
<evidence type="ECO:0000256" key="1">
    <source>
        <dbReference type="SAM" id="MobiDB-lite"/>
    </source>
</evidence>
<sequence length="54" mass="5899">MLIGYMRVSSNDERQSVALQRDALIAAGVDPHHLHQDHRGLGSNGTVNAVKQSF</sequence>
<dbReference type="Proteomes" id="UP000295550">
    <property type="component" value="Unassembled WGS sequence"/>
</dbReference>
<evidence type="ECO:0000259" key="2">
    <source>
        <dbReference type="PROSITE" id="PS51736"/>
    </source>
</evidence>
<feature type="compositionally biased region" description="Polar residues" evidence="1">
    <location>
        <begin position="44"/>
        <end position="54"/>
    </location>
</feature>